<dbReference type="InterPro" id="IPR005123">
    <property type="entry name" value="Oxoglu/Fe-dep_dioxygenase_dom"/>
</dbReference>
<proteinExistence type="inferred from homology"/>
<keyword evidence="5 7" id="KW-0408">Iron</keyword>
<keyword evidence="6" id="KW-0045">Antibiotic biosynthesis</keyword>
<evidence type="ECO:0000259" key="9">
    <source>
        <dbReference type="PROSITE" id="PS51471"/>
    </source>
</evidence>
<dbReference type="Pfam" id="PF14226">
    <property type="entry name" value="DIOX_N"/>
    <property type="match status" value="1"/>
</dbReference>
<evidence type="ECO:0000256" key="1">
    <source>
        <dbReference type="ARBA" id="ARBA00004792"/>
    </source>
</evidence>
<dbReference type="InterPro" id="IPR027443">
    <property type="entry name" value="IPNS-like_sf"/>
</dbReference>
<organism evidence="10 11">
    <name type="scientific">Gordonia pseudamarae</name>
    <dbReference type="NCBI Taxonomy" id="2831662"/>
    <lineage>
        <taxon>Bacteria</taxon>
        <taxon>Bacillati</taxon>
        <taxon>Actinomycetota</taxon>
        <taxon>Actinomycetes</taxon>
        <taxon>Mycobacteriales</taxon>
        <taxon>Gordoniaceae</taxon>
        <taxon>Gordonia</taxon>
    </lineage>
</organism>
<evidence type="ECO:0000256" key="5">
    <source>
        <dbReference type="ARBA" id="ARBA00023004"/>
    </source>
</evidence>
<comment type="pathway">
    <text evidence="1">Antibiotic biosynthesis.</text>
</comment>
<reference evidence="10" key="1">
    <citation type="journal article" date="2021" name="Nat. Microbiol.">
        <title>Cocultivation of an ultrasmall environmental parasitic bacterium with lytic ability against bacteria associated with wastewater foams.</title>
        <authorList>
            <person name="Batinovic S."/>
            <person name="Rose J.J.A."/>
            <person name="Ratcliffe J."/>
            <person name="Seviour R.J."/>
            <person name="Petrovski S."/>
        </authorList>
    </citation>
    <scope>NUCLEOTIDE SEQUENCE</scope>
    <source>
        <strain evidence="10">CON9</strain>
    </source>
</reference>
<sequence length="370" mass="40839">MHATGIVSGPVVGPAAAPRHASSRRRFPRRRFPRRRPPPRNELMTAIPVIDLAHARASESNRKSIAAQIDRANREVGFLTVINHGIETDLLSDVLSVTHAFFDLPEPAKNAYIGDPASSRGYIAPRARALAGTRGVMTPGDLVELFAMGMPHVPDEPYFDISNSGNNFHPNIWPAEIPGMERIWTAYYQRVAALAREIMSLFAEALDLEPDFFEDKIDKPISNLFANCYPPITTEPLPGQLRVGEHTDYGTLTLLYQPDEVGGLEVQVNGSWFPVPAIAGAYVVNIGDLMARWTNDRWISTLHRVQNPPEETRHLRRLSLPFFCQPNYDAVIETLPSCVSAGNPAHYPPITSGENVRGKTDTSFAVAAST</sequence>
<name>A0ABX6IF27_9ACTN</name>
<dbReference type="EMBL" id="CP045809">
    <property type="protein sequence ID" value="QHN33913.1"/>
    <property type="molecule type" value="Genomic_DNA"/>
</dbReference>
<keyword evidence="4 7" id="KW-0560">Oxidoreductase</keyword>
<dbReference type="InterPro" id="IPR044861">
    <property type="entry name" value="IPNS-like_FE2OG_OXY"/>
</dbReference>
<evidence type="ECO:0000256" key="4">
    <source>
        <dbReference type="ARBA" id="ARBA00023002"/>
    </source>
</evidence>
<accession>A0ABX6IF27</accession>
<dbReference type="SUPFAM" id="SSF51197">
    <property type="entry name" value="Clavaminate synthase-like"/>
    <property type="match status" value="1"/>
</dbReference>
<evidence type="ECO:0000256" key="7">
    <source>
        <dbReference type="RuleBase" id="RU003682"/>
    </source>
</evidence>
<keyword evidence="3 7" id="KW-0479">Metal-binding</keyword>
<feature type="region of interest" description="Disordered" evidence="8">
    <location>
        <begin position="1"/>
        <end position="41"/>
    </location>
</feature>
<dbReference type="PANTHER" id="PTHR10209:SF881">
    <property type="entry name" value="FI07970P-RELATED"/>
    <property type="match status" value="1"/>
</dbReference>
<dbReference type="Pfam" id="PF03171">
    <property type="entry name" value="2OG-FeII_Oxy"/>
    <property type="match status" value="1"/>
</dbReference>
<gene>
    <name evidence="10" type="ORF">GII31_02325</name>
</gene>
<dbReference type="Gene3D" id="2.60.120.330">
    <property type="entry name" value="B-lactam Antibiotic, Isopenicillin N Synthase, Chain"/>
    <property type="match status" value="1"/>
</dbReference>
<evidence type="ECO:0000313" key="10">
    <source>
        <dbReference type="EMBL" id="QHN33913.1"/>
    </source>
</evidence>
<feature type="domain" description="Fe2OG dioxygenase" evidence="9">
    <location>
        <begin position="219"/>
        <end position="326"/>
    </location>
</feature>
<evidence type="ECO:0000256" key="2">
    <source>
        <dbReference type="ARBA" id="ARBA00008056"/>
    </source>
</evidence>
<evidence type="ECO:0000313" key="11">
    <source>
        <dbReference type="Proteomes" id="UP001059836"/>
    </source>
</evidence>
<dbReference type="Proteomes" id="UP001059836">
    <property type="component" value="Chromosome"/>
</dbReference>
<dbReference type="InterPro" id="IPR026992">
    <property type="entry name" value="DIOX_N"/>
</dbReference>
<comment type="similarity">
    <text evidence="2 7">Belongs to the iron/ascorbate-dependent oxidoreductase family.</text>
</comment>
<dbReference type="PROSITE" id="PS51471">
    <property type="entry name" value="FE2OG_OXY"/>
    <property type="match status" value="1"/>
</dbReference>
<evidence type="ECO:0000256" key="3">
    <source>
        <dbReference type="ARBA" id="ARBA00022723"/>
    </source>
</evidence>
<feature type="compositionally biased region" description="Basic residues" evidence="8">
    <location>
        <begin position="21"/>
        <end position="38"/>
    </location>
</feature>
<keyword evidence="11" id="KW-1185">Reference proteome</keyword>
<protein>
    <submittedName>
        <fullName evidence="10">Isopenicillin N synthase family oxygenase</fullName>
    </submittedName>
</protein>
<evidence type="ECO:0000256" key="6">
    <source>
        <dbReference type="ARBA" id="ARBA00023194"/>
    </source>
</evidence>
<evidence type="ECO:0000256" key="8">
    <source>
        <dbReference type="SAM" id="MobiDB-lite"/>
    </source>
</evidence>
<dbReference type="PANTHER" id="PTHR10209">
    <property type="entry name" value="OXIDOREDUCTASE, 2OG-FE II OXYGENASE FAMILY PROTEIN"/>
    <property type="match status" value="1"/>
</dbReference>